<dbReference type="InterPro" id="IPR001229">
    <property type="entry name" value="Jacalin-like_lectin_dom"/>
</dbReference>
<dbReference type="Pfam" id="PF22693">
    <property type="entry name" value="MACPF_1"/>
    <property type="match status" value="1"/>
</dbReference>
<evidence type="ECO:0000313" key="3">
    <source>
        <dbReference type="EMBL" id="CAE6424511.1"/>
    </source>
</evidence>
<feature type="region of interest" description="Disordered" evidence="1">
    <location>
        <begin position="569"/>
        <end position="590"/>
    </location>
</feature>
<proteinExistence type="predicted"/>
<evidence type="ECO:0000256" key="1">
    <source>
        <dbReference type="SAM" id="MobiDB-lite"/>
    </source>
</evidence>
<dbReference type="Gene3D" id="2.100.10.30">
    <property type="entry name" value="Jacalin-like lectin domain"/>
    <property type="match status" value="2"/>
</dbReference>
<name>A0A8H2XE45_9AGAM</name>
<dbReference type="InterPro" id="IPR036404">
    <property type="entry name" value="Jacalin-like_lectin_dom_sf"/>
</dbReference>
<dbReference type="Proteomes" id="UP000663843">
    <property type="component" value="Unassembled WGS sequence"/>
</dbReference>
<organism evidence="3 4">
    <name type="scientific">Rhizoctonia solani</name>
    <dbReference type="NCBI Taxonomy" id="456999"/>
    <lineage>
        <taxon>Eukaryota</taxon>
        <taxon>Fungi</taxon>
        <taxon>Dikarya</taxon>
        <taxon>Basidiomycota</taxon>
        <taxon>Agaricomycotina</taxon>
        <taxon>Agaricomycetes</taxon>
        <taxon>Cantharellales</taxon>
        <taxon>Ceratobasidiaceae</taxon>
        <taxon>Rhizoctonia</taxon>
    </lineage>
</organism>
<feature type="domain" description="Jacalin-type lectin" evidence="2">
    <location>
        <begin position="465"/>
        <end position="618"/>
    </location>
</feature>
<gene>
    <name evidence="3" type="ORF">RDB_LOCUS56964</name>
</gene>
<dbReference type="EMBL" id="CAJMWT010001894">
    <property type="protein sequence ID" value="CAE6424511.1"/>
    <property type="molecule type" value="Genomic_DNA"/>
</dbReference>
<reference evidence="3" key="1">
    <citation type="submission" date="2021-01" db="EMBL/GenBank/DDBJ databases">
        <authorList>
            <person name="Kaushik A."/>
        </authorList>
    </citation>
    <scope>NUCLEOTIDE SEQUENCE</scope>
    <source>
        <strain evidence="3">AG2-2IIIB</strain>
    </source>
</reference>
<evidence type="ECO:0000313" key="4">
    <source>
        <dbReference type="Proteomes" id="UP000663843"/>
    </source>
</evidence>
<dbReference type="PANTHER" id="PTHR46506">
    <property type="entry name" value="OS05G0143600 PROTEIN"/>
    <property type="match status" value="1"/>
</dbReference>
<dbReference type="SUPFAM" id="SSF51101">
    <property type="entry name" value="Mannose-binding lectins"/>
    <property type="match status" value="2"/>
</dbReference>
<dbReference type="AlphaFoldDB" id="A0A8H2XE45"/>
<comment type="caution">
    <text evidence="3">The sequence shown here is derived from an EMBL/GenBank/DDBJ whole genome shotgun (WGS) entry which is preliminary data.</text>
</comment>
<dbReference type="SMART" id="SM00915">
    <property type="entry name" value="Jacalin"/>
    <property type="match status" value="1"/>
</dbReference>
<dbReference type="Pfam" id="PF01419">
    <property type="entry name" value="Jacalin"/>
    <property type="match status" value="2"/>
</dbReference>
<dbReference type="PROSITE" id="PS51752">
    <property type="entry name" value="JACALIN_LECTIN"/>
    <property type="match status" value="1"/>
</dbReference>
<evidence type="ECO:0000259" key="2">
    <source>
        <dbReference type="PROSITE" id="PS51752"/>
    </source>
</evidence>
<sequence length="619" mass="70132">MRYFISDRNLLSGAFISLMAEFNPDCIIAQSKSGGDNNINSHPPDSDHDIFASTSLRQFQDKDALLQNIGYLCGVRVDNNDGPQTLTRQVAKFTGRGSPFVQQISEFFNETITTKTERETNYIHHGWSNIAASTINPWIASRIASNNQPNTEGTWLTKRTLVQRFRVRVSPKDLAPVPEFKAEIEAALKRSTTFHQFEAVYQTLHDWGDVVPLEIEMGASSVFTDLESNMSKLPDVAVWNNTHYLSTIRTGRTTRQEGTDYWENVISPGRDIRPLDWRRTRVTNVLDTIRLLPAELQGQLSELYTRRLSYIPAITIGPSDSSCMTHDDTPLAGKTISGISIYASDYIRSIKFSYADKLSWGKHEGSEAYGSQHDFILENGEYVTELLIWKSSWRYVNGLQLVTNSGRCSPHFGGIWGTPTVARSKGGVLVGIISLIKQHDYGRMFRDIQGIWRHDIFDKIPKEEDVFSDYFGSEHGKPFNDRIVVRNSDMAISKMEIWSGSVIDCLRFTYRDKTGQGHNETQTERHGGRGNQKEFVLETDEHFVSVSGRYDNERITQLSFVTNKSRSTEVFGQGKSNGESHSFAVSSPKDKEGKRMRLHYVCGKSDSYLNGIMFVWSPM</sequence>
<dbReference type="InterPro" id="IPR054586">
    <property type="entry name" value="MACPF_1_fungal"/>
</dbReference>
<accession>A0A8H2XE45</accession>
<feature type="compositionally biased region" description="Polar residues" evidence="1">
    <location>
        <begin position="569"/>
        <end position="585"/>
    </location>
</feature>
<protein>
    <recommendedName>
        <fullName evidence="2">Jacalin-type lectin domain-containing protein</fullName>
    </recommendedName>
</protein>